<reference evidence="1 2" key="1">
    <citation type="submission" date="2020-04" db="EMBL/GenBank/DDBJ databases">
        <title>Advantages and limits of metagenomic assembly and binning of a giant virus.</title>
        <authorList>
            <person name="Schulz F."/>
            <person name="Andreani J."/>
            <person name="Francis R."/>
            <person name="Boudjemaa H."/>
            <person name="Bou Khalil J.Y."/>
            <person name="Lee J."/>
            <person name="La Scola B."/>
            <person name="Woyke T."/>
        </authorList>
    </citation>
    <scope>NUCLEOTIDE SEQUENCE [LARGE SCALE GENOMIC DNA]</scope>
    <source>
        <strain evidence="1 2">FV1/VV64</strain>
    </source>
</reference>
<accession>A0A7D3QWE7</accession>
<evidence type="ECO:0000313" key="1">
    <source>
        <dbReference type="EMBL" id="QKF94466.1"/>
    </source>
</evidence>
<dbReference type="EMBL" id="MT418680">
    <property type="protein sequence ID" value="QKF94466.1"/>
    <property type="molecule type" value="Genomic_DNA"/>
</dbReference>
<keyword evidence="2" id="KW-1185">Reference proteome</keyword>
<name>A0A7D3QWE7_9VIRU</name>
<evidence type="ECO:0000313" key="2">
    <source>
        <dbReference type="Proteomes" id="UP001162001"/>
    </source>
</evidence>
<organism evidence="1 2">
    <name type="scientific">Fadolivirus FV1/VV64</name>
    <dbReference type="NCBI Taxonomy" id="3070911"/>
    <lineage>
        <taxon>Viruses</taxon>
        <taxon>Varidnaviria</taxon>
        <taxon>Bamfordvirae</taxon>
        <taxon>Nucleocytoviricota</taxon>
        <taxon>Megaviricetes</taxon>
        <taxon>Imitervirales</taxon>
        <taxon>Mimiviridae</taxon>
        <taxon>Klosneuvirinae</taxon>
        <taxon>Fadolivirus</taxon>
        <taxon>Fadolivirus algeromassiliense</taxon>
    </lineage>
</organism>
<dbReference type="Proteomes" id="UP001162001">
    <property type="component" value="Segment"/>
</dbReference>
<protein>
    <submittedName>
        <fullName evidence="1">Uncharacterized protein</fullName>
    </submittedName>
</protein>
<sequence length="181" mass="20843">MKIDELDYVVINSGYTERLVNRLFYDCITAVKENDSLDKYNKNGIFIIKQVNEFENDPYDAILDRNDSLSYKDFEIHQNIDLLINNLIFIYDGLCGEGLYKTENSNNADNIIRTINDETKILRSGTVCFKCKSIGRAMEIIKILKKFNFCYGIDCNAITEIEYVDKDNIKIAIISLDTESG</sequence>
<proteinExistence type="predicted"/>
<gene>
    <name evidence="1" type="ORF">Fadolivirus_1_1008</name>
</gene>